<feature type="transmembrane region" description="Helical" evidence="2">
    <location>
        <begin position="231"/>
        <end position="249"/>
    </location>
</feature>
<feature type="transmembrane region" description="Helical" evidence="2">
    <location>
        <begin position="97"/>
        <end position="119"/>
    </location>
</feature>
<proteinExistence type="predicted"/>
<dbReference type="RefSeq" id="XP_027612322.1">
    <property type="nucleotide sequence ID" value="XM_027756521.1"/>
</dbReference>
<keyword evidence="2" id="KW-0472">Membrane</keyword>
<dbReference type="AlphaFoldDB" id="A0A401GGW0"/>
<evidence type="ECO:0000313" key="4">
    <source>
        <dbReference type="Proteomes" id="UP000287166"/>
    </source>
</evidence>
<comment type="caution">
    <text evidence="3">The sequence shown here is derived from an EMBL/GenBank/DDBJ whole genome shotgun (WGS) entry which is preliminary data.</text>
</comment>
<dbReference type="InParanoid" id="A0A401GGW0"/>
<reference evidence="3 4" key="1">
    <citation type="journal article" date="2018" name="Sci. Rep.">
        <title>Genome sequence of the cauliflower mushroom Sparassis crispa (Hanabiratake) and its association with beneficial usage.</title>
        <authorList>
            <person name="Kiyama R."/>
            <person name="Furutani Y."/>
            <person name="Kawaguchi K."/>
            <person name="Nakanishi T."/>
        </authorList>
    </citation>
    <scope>NUCLEOTIDE SEQUENCE [LARGE SCALE GENOMIC DNA]</scope>
</reference>
<evidence type="ECO:0008006" key="5">
    <source>
        <dbReference type="Google" id="ProtNLM"/>
    </source>
</evidence>
<name>A0A401GGW0_9APHY</name>
<keyword evidence="4" id="KW-1185">Reference proteome</keyword>
<gene>
    <name evidence="3" type="ORF">SCP_0311380</name>
</gene>
<feature type="transmembrane region" description="Helical" evidence="2">
    <location>
        <begin position="131"/>
        <end position="153"/>
    </location>
</feature>
<accession>A0A401GGW0</accession>
<dbReference type="STRING" id="139825.A0A401GGW0"/>
<keyword evidence="2" id="KW-0812">Transmembrane</keyword>
<keyword evidence="2" id="KW-1133">Transmembrane helix</keyword>
<feature type="transmembrane region" description="Helical" evidence="2">
    <location>
        <begin position="71"/>
        <end position="91"/>
    </location>
</feature>
<organism evidence="3 4">
    <name type="scientific">Sparassis crispa</name>
    <dbReference type="NCBI Taxonomy" id="139825"/>
    <lineage>
        <taxon>Eukaryota</taxon>
        <taxon>Fungi</taxon>
        <taxon>Dikarya</taxon>
        <taxon>Basidiomycota</taxon>
        <taxon>Agaricomycotina</taxon>
        <taxon>Agaricomycetes</taxon>
        <taxon>Polyporales</taxon>
        <taxon>Sparassidaceae</taxon>
        <taxon>Sparassis</taxon>
    </lineage>
</organism>
<dbReference type="Proteomes" id="UP000287166">
    <property type="component" value="Unassembled WGS sequence"/>
</dbReference>
<sequence length="371" mass="40625">MATTNPLPTHMPNPYTPLAFLQPAMANDFEGSRYLYVATLSAFTLDWMMAWPDEYRIIVKAPIRLSNIIYCISRIFAFTYILTNTIFQIASVGSCQALQVALASCFTVGVPATSALFYLRICAVFRNSRPIIIIFGLLWLSILATCLTIPFAIGGTHIGTTDRCINSKVKPFSSSAIITNTVNDTFVFLAISFRLVSFSMQGNTIGDRFRSFVRGDGLPKFSKLLLQGGQMYYFATVALNILTMAMILSPSMSPVFRAMFTIPNVALENAMATRVFRAVHLGLISDVDTSPHSSGPSRGLACMNHGSGSGAHPSRGSGCDVYPLETRVFDHHVTLGNHIQITKTMETHHDVDDLPAKRESLTDVESGLGQV</sequence>
<evidence type="ECO:0000313" key="3">
    <source>
        <dbReference type="EMBL" id="GBE81409.1"/>
    </source>
</evidence>
<dbReference type="GeneID" id="38778326"/>
<dbReference type="OrthoDB" id="3038990at2759"/>
<feature type="region of interest" description="Disordered" evidence="1">
    <location>
        <begin position="290"/>
        <end position="316"/>
    </location>
</feature>
<dbReference type="EMBL" id="BFAD01000003">
    <property type="protein sequence ID" value="GBE81409.1"/>
    <property type="molecule type" value="Genomic_DNA"/>
</dbReference>
<protein>
    <recommendedName>
        <fullName evidence="5">Transmembrane protein</fullName>
    </recommendedName>
</protein>
<evidence type="ECO:0000256" key="2">
    <source>
        <dbReference type="SAM" id="Phobius"/>
    </source>
</evidence>
<evidence type="ECO:0000256" key="1">
    <source>
        <dbReference type="SAM" id="MobiDB-lite"/>
    </source>
</evidence>